<dbReference type="Gene3D" id="1.20.5.170">
    <property type="match status" value="1"/>
</dbReference>
<dbReference type="InterPro" id="IPR052483">
    <property type="entry name" value="bZIP_transcription_regulators"/>
</dbReference>
<evidence type="ECO:0000313" key="7">
    <source>
        <dbReference type="Proteomes" id="UP001632038"/>
    </source>
</evidence>
<proteinExistence type="predicted"/>
<keyword evidence="1" id="KW-0805">Transcription regulation</keyword>
<dbReference type="PROSITE" id="PS50217">
    <property type="entry name" value="BZIP"/>
    <property type="match status" value="1"/>
</dbReference>
<keyword evidence="4" id="KW-0175">Coiled coil</keyword>
<evidence type="ECO:0000256" key="1">
    <source>
        <dbReference type="ARBA" id="ARBA00023015"/>
    </source>
</evidence>
<sequence length="225" mass="26067">MEMRTPLQHRLSSLSLTLDRAIEHEFKHGCTLDPNMDTRKLRRTISNRLSAKRSRIKKIQYINGMEQMVNDLEELISVIRTQIDSYKERTTLLLMQNDSLQKLVEFRANESKLSEIELERKQAEVCRLRELESTMNNYDKGGSSNPSYGCYQNGIQHLQKPTYVQLGLKIEPNSEFEQHGNDHQAGFRFKLPIEMVAAAKNEDEAEIDQYINFEQLNADQASASE</sequence>
<accession>A0ABD3EFK0</accession>
<dbReference type="PANTHER" id="PTHR46391:SF17">
    <property type="entry name" value="BASIC LEUCINE ZIPPER 19-LIKE"/>
    <property type="match status" value="1"/>
</dbReference>
<dbReference type="SUPFAM" id="SSF57959">
    <property type="entry name" value="Leucine zipper domain"/>
    <property type="match status" value="1"/>
</dbReference>
<feature type="coiled-coil region" evidence="4">
    <location>
        <begin position="62"/>
        <end position="89"/>
    </location>
</feature>
<keyword evidence="7" id="KW-1185">Reference proteome</keyword>
<evidence type="ECO:0000256" key="4">
    <source>
        <dbReference type="SAM" id="Coils"/>
    </source>
</evidence>
<dbReference type="PROSITE" id="PS00036">
    <property type="entry name" value="BZIP_BASIC"/>
    <property type="match status" value="1"/>
</dbReference>
<name>A0ABD3EFK0_9LAMI</name>
<reference evidence="7" key="1">
    <citation type="journal article" date="2024" name="IScience">
        <title>Strigolactones Initiate the Formation of Haustorium-like Structures in Castilleja.</title>
        <authorList>
            <person name="Buerger M."/>
            <person name="Peterson D."/>
            <person name="Chory J."/>
        </authorList>
    </citation>
    <scope>NUCLEOTIDE SEQUENCE [LARGE SCALE GENOMIC DNA]</scope>
</reference>
<keyword evidence="2" id="KW-0804">Transcription</keyword>
<keyword evidence="3" id="KW-0539">Nucleus</keyword>
<evidence type="ECO:0000313" key="6">
    <source>
        <dbReference type="EMBL" id="KAL3653205.1"/>
    </source>
</evidence>
<dbReference type="SMART" id="SM00338">
    <property type="entry name" value="BRLZ"/>
    <property type="match status" value="1"/>
</dbReference>
<dbReference type="InterPro" id="IPR046347">
    <property type="entry name" value="bZIP_sf"/>
</dbReference>
<dbReference type="AlphaFoldDB" id="A0ABD3EFK0"/>
<feature type="domain" description="BZIP" evidence="5">
    <location>
        <begin position="37"/>
        <end position="100"/>
    </location>
</feature>
<dbReference type="PANTHER" id="PTHR46391">
    <property type="entry name" value="BASIC LEUCINE ZIPPER 34"/>
    <property type="match status" value="1"/>
</dbReference>
<comment type="caution">
    <text evidence="6">The sequence shown here is derived from an EMBL/GenBank/DDBJ whole genome shotgun (WGS) entry which is preliminary data.</text>
</comment>
<organism evidence="6 7">
    <name type="scientific">Castilleja foliolosa</name>
    <dbReference type="NCBI Taxonomy" id="1961234"/>
    <lineage>
        <taxon>Eukaryota</taxon>
        <taxon>Viridiplantae</taxon>
        <taxon>Streptophyta</taxon>
        <taxon>Embryophyta</taxon>
        <taxon>Tracheophyta</taxon>
        <taxon>Spermatophyta</taxon>
        <taxon>Magnoliopsida</taxon>
        <taxon>eudicotyledons</taxon>
        <taxon>Gunneridae</taxon>
        <taxon>Pentapetalae</taxon>
        <taxon>asterids</taxon>
        <taxon>lamiids</taxon>
        <taxon>Lamiales</taxon>
        <taxon>Orobanchaceae</taxon>
        <taxon>Pedicularideae</taxon>
        <taxon>Castillejinae</taxon>
        <taxon>Castilleja</taxon>
    </lineage>
</organism>
<dbReference type="CDD" id="cd14703">
    <property type="entry name" value="bZIP_plant_RF2"/>
    <property type="match status" value="1"/>
</dbReference>
<dbReference type="Pfam" id="PF00170">
    <property type="entry name" value="bZIP_1"/>
    <property type="match status" value="1"/>
</dbReference>
<dbReference type="GO" id="GO:0005634">
    <property type="term" value="C:nucleus"/>
    <property type="evidence" value="ECO:0007669"/>
    <property type="project" value="UniProtKB-ARBA"/>
</dbReference>
<dbReference type="Proteomes" id="UP001632038">
    <property type="component" value="Unassembled WGS sequence"/>
</dbReference>
<evidence type="ECO:0000259" key="5">
    <source>
        <dbReference type="PROSITE" id="PS50217"/>
    </source>
</evidence>
<evidence type="ECO:0000256" key="2">
    <source>
        <dbReference type="ARBA" id="ARBA00023163"/>
    </source>
</evidence>
<protein>
    <recommendedName>
        <fullName evidence="5">BZIP domain-containing protein</fullName>
    </recommendedName>
</protein>
<dbReference type="InterPro" id="IPR044759">
    <property type="entry name" value="bZIP_RF2"/>
</dbReference>
<gene>
    <name evidence="6" type="ORF">CASFOL_002886</name>
</gene>
<evidence type="ECO:0000256" key="3">
    <source>
        <dbReference type="ARBA" id="ARBA00023242"/>
    </source>
</evidence>
<dbReference type="InterPro" id="IPR004827">
    <property type="entry name" value="bZIP"/>
</dbReference>
<dbReference type="EMBL" id="JAVIJP010000005">
    <property type="protein sequence ID" value="KAL3653205.1"/>
    <property type="molecule type" value="Genomic_DNA"/>
</dbReference>